<keyword evidence="3 7" id="KW-0489">Methyltransferase</keyword>
<comment type="catalytic activity">
    <reaction evidence="6 7">
        <text>L-arginyl-[protein] + 2 S-adenosyl-L-methionine = N(omega),N(omega)'-dimethyl-L-arginyl-[protein] + 2 S-adenosyl-L-homocysteine + 2 H(+)</text>
        <dbReference type="Rhea" id="RHEA:48108"/>
        <dbReference type="Rhea" id="RHEA-COMP:10532"/>
        <dbReference type="Rhea" id="RHEA-COMP:11992"/>
        <dbReference type="ChEBI" id="CHEBI:15378"/>
        <dbReference type="ChEBI" id="CHEBI:29965"/>
        <dbReference type="ChEBI" id="CHEBI:57856"/>
        <dbReference type="ChEBI" id="CHEBI:59789"/>
        <dbReference type="ChEBI" id="CHEBI:88221"/>
        <dbReference type="EC" id="2.1.1.320"/>
    </reaction>
</comment>
<dbReference type="GO" id="GO:0005739">
    <property type="term" value="C:mitochondrion"/>
    <property type="evidence" value="ECO:0007669"/>
    <property type="project" value="UniProtKB-SubCell"/>
</dbReference>
<keyword evidence="9" id="KW-1185">Reference proteome</keyword>
<dbReference type="InterPro" id="IPR003788">
    <property type="entry name" value="NDUFAF7"/>
</dbReference>
<evidence type="ECO:0000256" key="4">
    <source>
        <dbReference type="ARBA" id="ARBA00022679"/>
    </source>
</evidence>
<gene>
    <name evidence="8" type="ORF">ZIOFF_010687</name>
</gene>
<dbReference type="SUPFAM" id="SSF53335">
    <property type="entry name" value="S-adenosyl-L-methionine-dependent methyltransferases"/>
    <property type="match status" value="1"/>
</dbReference>
<dbReference type="GO" id="GO:0035243">
    <property type="term" value="F:protein-arginine omega-N symmetric methyltransferase activity"/>
    <property type="evidence" value="ECO:0007669"/>
    <property type="project" value="UniProtKB-EC"/>
</dbReference>
<evidence type="ECO:0000256" key="1">
    <source>
        <dbReference type="ARBA" id="ARBA00004173"/>
    </source>
</evidence>
<reference evidence="8 9" key="1">
    <citation type="submission" date="2020-08" db="EMBL/GenBank/DDBJ databases">
        <title>Plant Genome Project.</title>
        <authorList>
            <person name="Zhang R.-G."/>
        </authorList>
    </citation>
    <scope>NUCLEOTIDE SEQUENCE [LARGE SCALE GENOMIC DNA]</scope>
    <source>
        <tissue evidence="8">Rhizome</tissue>
    </source>
</reference>
<dbReference type="GO" id="GO:0032981">
    <property type="term" value="P:mitochondrial respiratory chain complex I assembly"/>
    <property type="evidence" value="ECO:0007669"/>
    <property type="project" value="TreeGrafter"/>
</dbReference>
<dbReference type="Pfam" id="PF02636">
    <property type="entry name" value="Methyltransf_28"/>
    <property type="match status" value="1"/>
</dbReference>
<comment type="caution">
    <text evidence="8">The sequence shown here is derived from an EMBL/GenBank/DDBJ whole genome shotgun (WGS) entry which is preliminary data.</text>
</comment>
<dbReference type="PANTHER" id="PTHR12049">
    <property type="entry name" value="PROTEIN ARGININE METHYLTRANSFERASE NDUFAF7, MITOCHONDRIAL"/>
    <property type="match status" value="1"/>
</dbReference>
<dbReference type="EC" id="2.1.1.320" evidence="7"/>
<comment type="similarity">
    <text evidence="2 7">Belongs to the NDUFAF7 family.</text>
</comment>
<dbReference type="EMBL" id="JACMSC010000003">
    <property type="protein sequence ID" value="KAG6528512.1"/>
    <property type="molecule type" value="Genomic_DNA"/>
</dbReference>
<comment type="subcellular location">
    <subcellularLocation>
        <location evidence="1 7">Mitochondrion</location>
    </subcellularLocation>
</comment>
<comment type="function">
    <text evidence="7">Arginine methyltransferase involved in the assembly or stability of mitochondrial NADH:ubiquinone oxidoreductase complex (complex I).</text>
</comment>
<evidence type="ECO:0000256" key="2">
    <source>
        <dbReference type="ARBA" id="ARBA00005891"/>
    </source>
</evidence>
<dbReference type="Gene3D" id="3.40.50.12710">
    <property type="match status" value="1"/>
</dbReference>
<dbReference type="GO" id="GO:0032259">
    <property type="term" value="P:methylation"/>
    <property type="evidence" value="ECO:0007669"/>
    <property type="project" value="UniProtKB-KW"/>
</dbReference>
<evidence type="ECO:0000256" key="3">
    <source>
        <dbReference type="ARBA" id="ARBA00022603"/>
    </source>
</evidence>
<evidence type="ECO:0000256" key="5">
    <source>
        <dbReference type="ARBA" id="ARBA00023128"/>
    </source>
</evidence>
<keyword evidence="5 7" id="KW-0496">Mitochondrion</keyword>
<organism evidence="8 9">
    <name type="scientific">Zingiber officinale</name>
    <name type="common">Ginger</name>
    <name type="synonym">Amomum zingiber</name>
    <dbReference type="NCBI Taxonomy" id="94328"/>
    <lineage>
        <taxon>Eukaryota</taxon>
        <taxon>Viridiplantae</taxon>
        <taxon>Streptophyta</taxon>
        <taxon>Embryophyta</taxon>
        <taxon>Tracheophyta</taxon>
        <taxon>Spermatophyta</taxon>
        <taxon>Magnoliopsida</taxon>
        <taxon>Liliopsida</taxon>
        <taxon>Zingiberales</taxon>
        <taxon>Zingiberaceae</taxon>
        <taxon>Zingiber</taxon>
    </lineage>
</organism>
<proteinExistence type="inferred from homology"/>
<dbReference type="InterPro" id="IPR038375">
    <property type="entry name" value="NDUFAF7_sf"/>
</dbReference>
<sequence length="137" mass="15342">MADLLCGSSKFSNFTKALNIHMVDCSPVLQEVQYNALKCTDETTNDDNSSKRTITMCLAVQFHGIPLWNRFHQDGRNPRYDGLISDSLQAIRKHEFVDVLDDPGSADLSAHVDFESIRHSAKGVSADLSAHFDLRIF</sequence>
<dbReference type="PANTHER" id="PTHR12049:SF7">
    <property type="entry name" value="PROTEIN ARGININE METHYLTRANSFERASE NDUFAF7, MITOCHONDRIAL"/>
    <property type="match status" value="1"/>
</dbReference>
<dbReference type="Proteomes" id="UP000734854">
    <property type="component" value="Unassembled WGS sequence"/>
</dbReference>
<evidence type="ECO:0000256" key="7">
    <source>
        <dbReference type="RuleBase" id="RU364114"/>
    </source>
</evidence>
<protein>
    <recommendedName>
        <fullName evidence="7">Protein arginine methyltransferase NDUFAF7</fullName>
        <ecNumber evidence="7">2.1.1.320</ecNumber>
    </recommendedName>
</protein>
<evidence type="ECO:0000313" key="8">
    <source>
        <dbReference type="EMBL" id="KAG6528512.1"/>
    </source>
</evidence>
<dbReference type="AlphaFoldDB" id="A0A8J5LYH8"/>
<accession>A0A8J5LYH8</accession>
<dbReference type="InterPro" id="IPR029063">
    <property type="entry name" value="SAM-dependent_MTases_sf"/>
</dbReference>
<keyword evidence="4 7" id="KW-0808">Transferase</keyword>
<evidence type="ECO:0000313" key="9">
    <source>
        <dbReference type="Proteomes" id="UP000734854"/>
    </source>
</evidence>
<evidence type="ECO:0000256" key="6">
    <source>
        <dbReference type="ARBA" id="ARBA00048612"/>
    </source>
</evidence>
<name>A0A8J5LYH8_ZINOF</name>